<reference evidence="1" key="1">
    <citation type="submission" date="2022-07" db="EMBL/GenBank/DDBJ databases">
        <title>Draft genome sequence of Zalerion maritima ATCC 34329, a (micro)plastics degrading marine fungus.</title>
        <authorList>
            <person name="Paco A."/>
            <person name="Goncalves M.F.M."/>
            <person name="Rocha-Santos T.A.P."/>
            <person name="Alves A."/>
        </authorList>
    </citation>
    <scope>NUCLEOTIDE SEQUENCE</scope>
    <source>
        <strain evidence="1">ATCC 34329</strain>
    </source>
</reference>
<protein>
    <submittedName>
        <fullName evidence="1">Uncharacterized protein</fullName>
    </submittedName>
</protein>
<accession>A0AAD5WRQ0</accession>
<proteinExistence type="predicted"/>
<keyword evidence="2" id="KW-1185">Reference proteome</keyword>
<name>A0AAD5WRQ0_9PEZI</name>
<sequence>MTQQQQQRGAAVDSIIWIEAEPKYLKKVMAWDPTIGDSRRRPSRPRETKPIQGEFRILVFCTEAFPYSSSSSHRTVQADPSYERGGRHLVEIDSLTYRIAALEMVSKHVSSDAFLSQALAITEARGACVRRDGQGQF</sequence>
<evidence type="ECO:0000313" key="1">
    <source>
        <dbReference type="EMBL" id="KAJ2901489.1"/>
    </source>
</evidence>
<evidence type="ECO:0000313" key="2">
    <source>
        <dbReference type="Proteomes" id="UP001201980"/>
    </source>
</evidence>
<dbReference type="AlphaFoldDB" id="A0AAD5WRQ0"/>
<dbReference type="Proteomes" id="UP001201980">
    <property type="component" value="Unassembled WGS sequence"/>
</dbReference>
<comment type="caution">
    <text evidence="1">The sequence shown here is derived from an EMBL/GenBank/DDBJ whole genome shotgun (WGS) entry which is preliminary data.</text>
</comment>
<organism evidence="1 2">
    <name type="scientific">Zalerion maritima</name>
    <dbReference type="NCBI Taxonomy" id="339359"/>
    <lineage>
        <taxon>Eukaryota</taxon>
        <taxon>Fungi</taxon>
        <taxon>Dikarya</taxon>
        <taxon>Ascomycota</taxon>
        <taxon>Pezizomycotina</taxon>
        <taxon>Sordariomycetes</taxon>
        <taxon>Lulworthiomycetidae</taxon>
        <taxon>Lulworthiales</taxon>
        <taxon>Lulworthiaceae</taxon>
        <taxon>Zalerion</taxon>
    </lineage>
</organism>
<gene>
    <name evidence="1" type="ORF">MKZ38_001830</name>
</gene>
<dbReference type="EMBL" id="JAKWBI020000150">
    <property type="protein sequence ID" value="KAJ2901489.1"/>
    <property type="molecule type" value="Genomic_DNA"/>
</dbReference>